<dbReference type="EMBL" id="CP002198">
    <property type="protein sequence ID" value="ADN16574.1"/>
    <property type="molecule type" value="Genomic_DNA"/>
</dbReference>
<evidence type="ECO:0000313" key="1">
    <source>
        <dbReference type="EMBL" id="ADN16574.1"/>
    </source>
</evidence>
<proteinExistence type="predicted"/>
<organism evidence="1 2">
    <name type="scientific">Gloeothece verrucosa (strain PCC 7822)</name>
    <name type="common">Cyanothece sp. (strain PCC 7822)</name>
    <dbReference type="NCBI Taxonomy" id="497965"/>
    <lineage>
        <taxon>Bacteria</taxon>
        <taxon>Bacillati</taxon>
        <taxon>Cyanobacteriota</taxon>
        <taxon>Cyanophyceae</taxon>
        <taxon>Oscillatoriophycideae</taxon>
        <taxon>Chroococcales</taxon>
        <taxon>Aphanothecaceae</taxon>
        <taxon>Gloeothece</taxon>
        <taxon>Gloeothece verrucosa</taxon>
    </lineage>
</organism>
<keyword evidence="2" id="KW-1185">Reference proteome</keyword>
<dbReference type="eggNOG" id="ENOG5030R7D">
    <property type="taxonomic scope" value="Bacteria"/>
</dbReference>
<gene>
    <name evidence="1" type="ordered locus">Cyan7822_4668</name>
</gene>
<dbReference type="AlphaFoldDB" id="E0UEK6"/>
<accession>E0UEK6</accession>
<dbReference type="InterPro" id="IPR013424">
    <property type="entry name" value="Ice-binding_C"/>
</dbReference>
<dbReference type="InterPro" id="IPR026374">
    <property type="entry name" value="Cyano_PEP"/>
</dbReference>
<dbReference type="NCBIfam" id="TIGR04155">
    <property type="entry name" value="cyano_PEP"/>
    <property type="match status" value="1"/>
</dbReference>
<reference evidence="2" key="1">
    <citation type="journal article" date="2011" name="MBio">
        <title>Novel metabolic attributes of the genus Cyanothece, comprising a group of unicellular nitrogen-fixing Cyanobacteria.</title>
        <authorList>
            <person name="Bandyopadhyay A."/>
            <person name="Elvitigala T."/>
            <person name="Welsh E."/>
            <person name="Stockel J."/>
            <person name="Liberton M."/>
            <person name="Min H."/>
            <person name="Sherman L.A."/>
            <person name="Pakrasi H.B."/>
        </authorList>
    </citation>
    <scope>NUCLEOTIDE SEQUENCE [LARGE SCALE GENOMIC DNA]</scope>
    <source>
        <strain evidence="2">PCC 7822</strain>
    </source>
</reference>
<dbReference type="NCBIfam" id="TIGR02595">
    <property type="entry name" value="PEP_CTERM"/>
    <property type="match status" value="1"/>
</dbReference>
<dbReference type="Proteomes" id="UP000008206">
    <property type="component" value="Chromosome"/>
</dbReference>
<sequence>MIPSWLKWTTLTACTIIPINMIALQPVQAASFKFNFVSYEDPLFSYGSGELSFDDSSLQGFGKETVNITELKNVNFNYFLTSKGYLGDVLYYGRWITSDLDLAYNSDIDLEFNNGELSGLFFNEYQNYTRGGYGGSIIYEINIDYKLAFEGKTFLESYSGTEYSAGYDYNNDEFFEYTNDISATGAYGTITFETIVPVEPVPEPLTILGTGTAIGFSLLFKKMKQKN</sequence>
<dbReference type="RefSeq" id="WP_013324616.1">
    <property type="nucleotide sequence ID" value="NC_014501.1"/>
</dbReference>
<name>E0UEK6_GLOV7</name>
<dbReference type="KEGG" id="cyj:Cyan7822_4668"/>
<evidence type="ECO:0000313" key="2">
    <source>
        <dbReference type="Proteomes" id="UP000008206"/>
    </source>
</evidence>
<dbReference type="HOGENOM" id="CLU_1169127_0_0_3"/>
<evidence type="ECO:0008006" key="3">
    <source>
        <dbReference type="Google" id="ProtNLM"/>
    </source>
</evidence>
<protein>
    <recommendedName>
        <fullName evidence="3">PEP-CTERM protein-sorting domain-containing protein</fullName>
    </recommendedName>
</protein>